<dbReference type="GO" id="GO:0015074">
    <property type="term" value="P:DNA integration"/>
    <property type="evidence" value="ECO:0007669"/>
    <property type="project" value="InterPro"/>
</dbReference>
<dbReference type="SUPFAM" id="SSF56349">
    <property type="entry name" value="DNA breaking-rejoining enzymes"/>
    <property type="match status" value="1"/>
</dbReference>
<protein>
    <recommendedName>
        <fullName evidence="5">Tyr recombinase domain-containing protein</fullName>
    </recommendedName>
</protein>
<dbReference type="Gene3D" id="1.10.150.130">
    <property type="match status" value="1"/>
</dbReference>
<dbReference type="SUPFAM" id="SSF47823">
    <property type="entry name" value="lambda integrase-like, N-terminal domain"/>
    <property type="match status" value="1"/>
</dbReference>
<name>A0A225UUG1_9STRA</name>
<evidence type="ECO:0000313" key="4">
    <source>
        <dbReference type="Proteomes" id="UP000198211"/>
    </source>
</evidence>
<dbReference type="InterPro" id="IPR013762">
    <property type="entry name" value="Integrase-like_cat_sf"/>
</dbReference>
<evidence type="ECO:0000313" key="3">
    <source>
        <dbReference type="EMBL" id="OWY96770.1"/>
    </source>
</evidence>
<dbReference type="Gene3D" id="1.10.443.10">
    <property type="entry name" value="Intergrase catalytic core"/>
    <property type="match status" value="1"/>
</dbReference>
<dbReference type="AlphaFoldDB" id="A0A225UUG1"/>
<dbReference type="PANTHER" id="PTHR34605">
    <property type="entry name" value="PHAGE_INTEGRASE DOMAIN-CONTAINING PROTEIN"/>
    <property type="match status" value="1"/>
</dbReference>
<dbReference type="OrthoDB" id="93767at2759"/>
<dbReference type="GO" id="GO:0006310">
    <property type="term" value="P:DNA recombination"/>
    <property type="evidence" value="ECO:0007669"/>
    <property type="project" value="UniProtKB-KW"/>
</dbReference>
<sequence>MDSCADPVRLAKSLASLGALLRAGALAQSSRKHYSRAWEQWCAWCKMMLFSPWLTATNIDKNAEQLGAFAVYLWKYGMNRKHQGNTYSTICTKLCAVRWYHRNTAGYDPGVNASHTILLRGIRRFTDPVVKQQPLTARLLRAIFDGLDLTQPRDQLLWGGLLLGYFFLMRRRSEYLFIGRKVHSYVLRLSAIRFFDRNDRTVHPKKAHVVGITLNGAKNNQFGREEVRYHHKSGDKLICPVRAARWVHKAAEVLRTNSDGPALSLKQGGITSRVISATIKKAATSCGLDPARYSTHSVRIGGATALLNAGADRLVIKVMGRWLSNAFEDYPVLSSKGSADLSRHMC</sequence>
<comment type="caution">
    <text evidence="3">The sequence shown here is derived from an EMBL/GenBank/DDBJ whole genome shotgun (WGS) entry which is preliminary data.</text>
</comment>
<keyword evidence="1" id="KW-0238">DNA-binding</keyword>
<dbReference type="InterPro" id="IPR011010">
    <property type="entry name" value="DNA_brk_join_enz"/>
</dbReference>
<evidence type="ECO:0000256" key="1">
    <source>
        <dbReference type="ARBA" id="ARBA00023125"/>
    </source>
</evidence>
<proteinExistence type="predicted"/>
<dbReference type="InterPro" id="IPR052925">
    <property type="entry name" value="Phage_Integrase-like_Recomb"/>
</dbReference>
<reference evidence="4" key="1">
    <citation type="submission" date="2017-03" db="EMBL/GenBank/DDBJ databases">
        <title>Phytopthora megakarya and P. palmivora, two closely related causual agents of cacao black pod achieved similar genome size and gene model numbers by different mechanisms.</title>
        <authorList>
            <person name="Ali S."/>
            <person name="Shao J."/>
            <person name="Larry D.J."/>
            <person name="Kronmiller B."/>
            <person name="Shen D."/>
            <person name="Strem M.D."/>
            <person name="Melnick R.L."/>
            <person name="Guiltinan M.J."/>
            <person name="Tyler B.M."/>
            <person name="Meinhardt L.W."/>
            <person name="Bailey B.A."/>
        </authorList>
    </citation>
    <scope>NUCLEOTIDE SEQUENCE [LARGE SCALE GENOMIC DNA]</scope>
    <source>
        <strain evidence="4">zdho120</strain>
    </source>
</reference>
<evidence type="ECO:0008006" key="5">
    <source>
        <dbReference type="Google" id="ProtNLM"/>
    </source>
</evidence>
<dbReference type="EMBL" id="NBNE01011241">
    <property type="protein sequence ID" value="OWY96770.1"/>
    <property type="molecule type" value="Genomic_DNA"/>
</dbReference>
<gene>
    <name evidence="3" type="ORF">PHMEG_00032881</name>
</gene>
<dbReference type="Proteomes" id="UP000198211">
    <property type="component" value="Unassembled WGS sequence"/>
</dbReference>
<keyword evidence="4" id="KW-1185">Reference proteome</keyword>
<evidence type="ECO:0000256" key="2">
    <source>
        <dbReference type="ARBA" id="ARBA00023172"/>
    </source>
</evidence>
<keyword evidence="2" id="KW-0233">DNA recombination</keyword>
<dbReference type="PANTHER" id="PTHR34605:SF3">
    <property type="entry name" value="P CELL-TYPE AGGLUTINATION PROTEIN MAP4-LIKE-RELATED"/>
    <property type="match status" value="1"/>
</dbReference>
<accession>A0A225UUG1</accession>
<dbReference type="InterPro" id="IPR010998">
    <property type="entry name" value="Integrase_recombinase_N"/>
</dbReference>
<dbReference type="GO" id="GO:0003677">
    <property type="term" value="F:DNA binding"/>
    <property type="evidence" value="ECO:0007669"/>
    <property type="project" value="UniProtKB-KW"/>
</dbReference>
<organism evidence="3 4">
    <name type="scientific">Phytophthora megakarya</name>
    <dbReference type="NCBI Taxonomy" id="4795"/>
    <lineage>
        <taxon>Eukaryota</taxon>
        <taxon>Sar</taxon>
        <taxon>Stramenopiles</taxon>
        <taxon>Oomycota</taxon>
        <taxon>Peronosporomycetes</taxon>
        <taxon>Peronosporales</taxon>
        <taxon>Peronosporaceae</taxon>
        <taxon>Phytophthora</taxon>
    </lineage>
</organism>